<evidence type="ECO:0000313" key="4">
    <source>
        <dbReference type="Proteomes" id="UP000614410"/>
    </source>
</evidence>
<dbReference type="SUPFAM" id="SSF50118">
    <property type="entry name" value="Cell growth inhibitor/plasmid maintenance toxic component"/>
    <property type="match status" value="1"/>
</dbReference>
<dbReference type="Gene3D" id="2.30.30.110">
    <property type="match status" value="1"/>
</dbReference>
<dbReference type="PANTHER" id="PTHR33988">
    <property type="entry name" value="ENDORIBONUCLEASE MAZF-RELATED"/>
    <property type="match status" value="1"/>
</dbReference>
<comment type="similarity">
    <text evidence="1">Belongs to the PemK/MazF family.</text>
</comment>
<comment type="caution">
    <text evidence="3">The sequence shown here is derived from an EMBL/GenBank/DDBJ whole genome shotgun (WGS) entry which is preliminary data.</text>
</comment>
<dbReference type="EMBL" id="JAEKNN010000008">
    <property type="protein sequence ID" value="MBJ7608130.1"/>
    <property type="molecule type" value="Genomic_DNA"/>
</dbReference>
<protein>
    <submittedName>
        <fullName evidence="3">Type II toxin-antitoxin system PemK/MazF family toxin</fullName>
    </submittedName>
</protein>
<dbReference type="GO" id="GO:0003677">
    <property type="term" value="F:DNA binding"/>
    <property type="evidence" value="ECO:0007669"/>
    <property type="project" value="InterPro"/>
</dbReference>
<dbReference type="InterPro" id="IPR003477">
    <property type="entry name" value="PemK-like"/>
</dbReference>
<gene>
    <name evidence="3" type="ORF">JF887_01695</name>
</gene>
<proteinExistence type="inferred from homology"/>
<accession>A0A934KLR2</accession>
<sequence>MPRRGEIWYVYTPGQPDDPHQPRPALVISEDVRNAMRDDLIVIPVFSRGRLGPTRVALPAGAGGLGSDSVLFCEEITTIDRDFLADGPLGRPLGWRQLDQVVRAIRRAVGEVVSEP</sequence>
<dbReference type="GO" id="GO:0004521">
    <property type="term" value="F:RNA endonuclease activity"/>
    <property type="evidence" value="ECO:0007669"/>
    <property type="project" value="TreeGrafter"/>
</dbReference>
<dbReference type="InterPro" id="IPR011067">
    <property type="entry name" value="Plasmid_toxin/cell-grow_inhib"/>
</dbReference>
<evidence type="ECO:0000313" key="3">
    <source>
        <dbReference type="EMBL" id="MBJ7608130.1"/>
    </source>
</evidence>
<name>A0A934KLR2_9BACT</name>
<dbReference type="GO" id="GO:0006402">
    <property type="term" value="P:mRNA catabolic process"/>
    <property type="evidence" value="ECO:0007669"/>
    <property type="project" value="TreeGrafter"/>
</dbReference>
<dbReference type="AlphaFoldDB" id="A0A934KLR2"/>
<dbReference type="GO" id="GO:0016075">
    <property type="term" value="P:rRNA catabolic process"/>
    <property type="evidence" value="ECO:0007669"/>
    <property type="project" value="TreeGrafter"/>
</dbReference>
<dbReference type="Proteomes" id="UP000614410">
    <property type="component" value="Unassembled WGS sequence"/>
</dbReference>
<keyword evidence="2" id="KW-1277">Toxin-antitoxin system</keyword>
<organism evidence="3 4">
    <name type="scientific">Candidatus Amunia macphersoniae</name>
    <dbReference type="NCBI Taxonomy" id="3127014"/>
    <lineage>
        <taxon>Bacteria</taxon>
        <taxon>Bacillati</taxon>
        <taxon>Candidatus Dormiibacterota</taxon>
        <taxon>Candidatus Dormibacteria</taxon>
        <taxon>Candidatus Aeolococcales</taxon>
        <taxon>Candidatus Aeolococcaceae</taxon>
        <taxon>Candidatus Amunia</taxon>
    </lineage>
</organism>
<evidence type="ECO:0000256" key="1">
    <source>
        <dbReference type="ARBA" id="ARBA00007521"/>
    </source>
</evidence>
<dbReference type="Pfam" id="PF02452">
    <property type="entry name" value="PemK_toxin"/>
    <property type="match status" value="1"/>
</dbReference>
<evidence type="ECO:0000256" key="2">
    <source>
        <dbReference type="ARBA" id="ARBA00022649"/>
    </source>
</evidence>
<reference evidence="3 4" key="1">
    <citation type="submission" date="2020-10" db="EMBL/GenBank/DDBJ databases">
        <title>Ca. Dormibacterota MAGs.</title>
        <authorList>
            <person name="Montgomery K."/>
        </authorList>
    </citation>
    <scope>NUCLEOTIDE SEQUENCE [LARGE SCALE GENOMIC DNA]</scope>
    <source>
        <strain evidence="3">Mitchell_Peninsula_5</strain>
    </source>
</reference>